<comment type="caution">
    <text evidence="2">The sequence shown here is derived from an EMBL/GenBank/DDBJ whole genome shotgun (WGS) entry which is preliminary data.</text>
</comment>
<sequence length="335" mass="38591">MTTLSNTAYQALHRHLRKVSKFEPGVLRDRDVDAIHQMRVGLRRLRTALEVFIPYLVLPKTITVRRVKDLSGVLSPVRDLDVMAETLKTDYYPALPQTEQSQLSKLIKKISKQREIFLDRAIQILRGDRYQKLQLGLQEWLAQPQYQPAGEISVSTVSPDLLLPLLSKVLLHPAWQIAVQWITPQEPELIRVEQPGQLLQHEGERLHDLRKQIKRLRYQMELFTPLYSDSYAAQVQAWGELQDLLGSMHDGVVLGQFFQRQLGLELRKSSPELAALISQQQEEHWQAWRNVQVHYLTAPIRQELRHLILNPNLGNCFIATPDTLSLEPAPQPVNA</sequence>
<proteinExistence type="predicted"/>
<dbReference type="AlphaFoldDB" id="A0AAE4FT70"/>
<dbReference type="PANTHER" id="PTHR39339">
    <property type="entry name" value="SLR1444 PROTEIN"/>
    <property type="match status" value="1"/>
</dbReference>
<dbReference type="Pfam" id="PF05235">
    <property type="entry name" value="CHAD"/>
    <property type="match status" value="1"/>
</dbReference>
<evidence type="ECO:0000313" key="2">
    <source>
        <dbReference type="EMBL" id="MDS3861858.1"/>
    </source>
</evidence>
<dbReference type="Gene3D" id="1.40.20.10">
    <property type="entry name" value="CHAD domain"/>
    <property type="match status" value="1"/>
</dbReference>
<dbReference type="SMART" id="SM00880">
    <property type="entry name" value="CHAD"/>
    <property type="match status" value="1"/>
</dbReference>
<gene>
    <name evidence="2" type="ORF">RIF25_13710</name>
</gene>
<evidence type="ECO:0000259" key="1">
    <source>
        <dbReference type="PROSITE" id="PS51708"/>
    </source>
</evidence>
<dbReference type="PANTHER" id="PTHR39339:SF1">
    <property type="entry name" value="CHAD DOMAIN-CONTAINING PROTEIN"/>
    <property type="match status" value="1"/>
</dbReference>
<dbReference type="InterPro" id="IPR038186">
    <property type="entry name" value="CHAD_dom_sf"/>
</dbReference>
<dbReference type="RefSeq" id="WP_322879084.1">
    <property type="nucleotide sequence ID" value="NZ_JAVMIP010000017.1"/>
</dbReference>
<dbReference type="Proteomes" id="UP001268256">
    <property type="component" value="Unassembled WGS sequence"/>
</dbReference>
<feature type="domain" description="CHAD" evidence="1">
    <location>
        <begin position="1"/>
        <end position="293"/>
    </location>
</feature>
<dbReference type="InterPro" id="IPR007899">
    <property type="entry name" value="CHAD_dom"/>
</dbReference>
<dbReference type="EMBL" id="JAVMIP010000017">
    <property type="protein sequence ID" value="MDS3861858.1"/>
    <property type="molecule type" value="Genomic_DNA"/>
</dbReference>
<protein>
    <submittedName>
        <fullName evidence="2">CHAD domain-containing protein</fullName>
    </submittedName>
</protein>
<evidence type="ECO:0000313" key="3">
    <source>
        <dbReference type="Proteomes" id="UP001268256"/>
    </source>
</evidence>
<keyword evidence="3" id="KW-1185">Reference proteome</keyword>
<organism evidence="2 3">
    <name type="scientific">Pseudocalidococcus azoricus BACA0444</name>
    <dbReference type="NCBI Taxonomy" id="2918990"/>
    <lineage>
        <taxon>Bacteria</taxon>
        <taxon>Bacillati</taxon>
        <taxon>Cyanobacteriota</taxon>
        <taxon>Cyanophyceae</taxon>
        <taxon>Acaryochloridales</taxon>
        <taxon>Thermosynechococcaceae</taxon>
        <taxon>Pseudocalidococcus</taxon>
        <taxon>Pseudocalidococcus azoricus</taxon>
    </lineage>
</organism>
<accession>A0AAE4FT70</accession>
<dbReference type="PROSITE" id="PS51708">
    <property type="entry name" value="CHAD"/>
    <property type="match status" value="1"/>
</dbReference>
<name>A0AAE4FT70_9CYAN</name>
<reference evidence="3" key="1">
    <citation type="submission" date="2023-07" db="EMBL/GenBank/DDBJ databases">
        <authorList>
            <person name="Luz R."/>
            <person name="Cordeiro R."/>
            <person name="Fonseca A."/>
            <person name="Goncalves V."/>
        </authorList>
    </citation>
    <scope>NUCLEOTIDE SEQUENCE [LARGE SCALE GENOMIC DNA]</scope>
    <source>
        <strain evidence="3">BACA0444</strain>
    </source>
</reference>